<evidence type="ECO:0000313" key="2">
    <source>
        <dbReference type="EMBL" id="RYR53719.1"/>
    </source>
</evidence>
<dbReference type="AlphaFoldDB" id="A0A445CRX1"/>
<accession>A0A445CRX1</accession>
<dbReference type="EMBL" id="SDMP01000006">
    <property type="protein sequence ID" value="RYR53719.1"/>
    <property type="molecule type" value="Genomic_DNA"/>
</dbReference>
<reference evidence="2 3" key="1">
    <citation type="submission" date="2019-01" db="EMBL/GenBank/DDBJ databases">
        <title>Sequencing of cultivated peanut Arachis hypogaea provides insights into genome evolution and oil improvement.</title>
        <authorList>
            <person name="Chen X."/>
        </authorList>
    </citation>
    <scope>NUCLEOTIDE SEQUENCE [LARGE SCALE GENOMIC DNA]</scope>
    <source>
        <strain evidence="3">cv. Fuhuasheng</strain>
        <tissue evidence="2">Leaves</tissue>
    </source>
</reference>
<protein>
    <recommendedName>
        <fullName evidence="4">Zinc finger PMZ-type domain-containing protein</fullName>
    </recommendedName>
</protein>
<comment type="caution">
    <text evidence="2">The sequence shown here is derived from an EMBL/GenBank/DDBJ whole genome shotgun (WGS) entry which is preliminary data.</text>
</comment>
<dbReference type="Proteomes" id="UP000289738">
    <property type="component" value="Chromosome A06"/>
</dbReference>
<name>A0A445CRX1_ARAHY</name>
<proteinExistence type="predicted"/>
<evidence type="ECO:0000256" key="1">
    <source>
        <dbReference type="SAM" id="MobiDB-lite"/>
    </source>
</evidence>
<evidence type="ECO:0008006" key="4">
    <source>
        <dbReference type="Google" id="ProtNLM"/>
    </source>
</evidence>
<sequence length="231" mass="25761">MHAPAGMPCMHAISAIQEKNDKRPEEYCHEWLTMEAYRRTYQFNMNPVKGQELWEKTGSPASVPPPIKPKPGRPITKRRKDKAEGPIGTKTKMKRKYTPIRCMYCRELAVVPPPQAAPGPKVENVADTQPIQTLPTVALAAPNEQTEIPVNNDDNCLMQTRGKKRSPKLHVTRARTKENASPKPIALRPIVVSAEMIKGSSSATAKKLASFMTFVPTPGFKTLRKKRHGMS</sequence>
<gene>
    <name evidence="2" type="ORF">Ahy_A06g028940</name>
</gene>
<keyword evidence="3" id="KW-1185">Reference proteome</keyword>
<evidence type="ECO:0000313" key="3">
    <source>
        <dbReference type="Proteomes" id="UP000289738"/>
    </source>
</evidence>
<dbReference type="STRING" id="3818.A0A445CRX1"/>
<organism evidence="2 3">
    <name type="scientific">Arachis hypogaea</name>
    <name type="common">Peanut</name>
    <dbReference type="NCBI Taxonomy" id="3818"/>
    <lineage>
        <taxon>Eukaryota</taxon>
        <taxon>Viridiplantae</taxon>
        <taxon>Streptophyta</taxon>
        <taxon>Embryophyta</taxon>
        <taxon>Tracheophyta</taxon>
        <taxon>Spermatophyta</taxon>
        <taxon>Magnoliopsida</taxon>
        <taxon>eudicotyledons</taxon>
        <taxon>Gunneridae</taxon>
        <taxon>Pentapetalae</taxon>
        <taxon>rosids</taxon>
        <taxon>fabids</taxon>
        <taxon>Fabales</taxon>
        <taxon>Fabaceae</taxon>
        <taxon>Papilionoideae</taxon>
        <taxon>50 kb inversion clade</taxon>
        <taxon>dalbergioids sensu lato</taxon>
        <taxon>Dalbergieae</taxon>
        <taxon>Pterocarpus clade</taxon>
        <taxon>Arachis</taxon>
    </lineage>
</organism>
<feature type="region of interest" description="Disordered" evidence="1">
    <location>
        <begin position="55"/>
        <end position="85"/>
    </location>
</feature>